<reference evidence="1 2" key="1">
    <citation type="journal article" date="2013" name="Arch. Virol.">
        <title>Genomic analysis of bacteriophage PBECO4 infecting Escherichia coli O157:H7.</title>
        <authorList>
            <person name="Kim M.S."/>
            <person name="Hong S.S."/>
            <person name="Park K."/>
            <person name="Myung H."/>
        </authorList>
    </citation>
    <scope>NUCLEOTIDE SEQUENCE [LARGE SCALE GENOMIC DNA]</scope>
</reference>
<evidence type="ECO:0000313" key="1">
    <source>
        <dbReference type="EMBL" id="AGC34877.1"/>
    </source>
</evidence>
<dbReference type="Proteomes" id="UP000011158">
    <property type="component" value="Segment"/>
</dbReference>
<accession>L7THV8</accession>
<proteinExistence type="predicted"/>
<dbReference type="GeneID" id="24642930"/>
<sequence length="200" mass="22907">MAFKVPFCSVQICKESTMSSMSLLDTLEKDRSAIKRLKEQVQKIVYNVDKFEVPGRFGDISHTEIKSLKSDLLIKNKNGLILVLSSDMMGATHSYNAVSVRSECEGIYLSQGFNSETQVCFCDAVHDPMKFTRSEAQALLELSDESLFQYSTMYDNDKLRCMYAVKHYTQEFSGFAYLLVRTNTRYIDMLEDYIDKVVNV</sequence>
<dbReference type="RefSeq" id="YP_009150511.1">
    <property type="nucleotide sequence ID" value="NC_027364.1"/>
</dbReference>
<keyword evidence="2" id="KW-1185">Reference proteome</keyword>
<dbReference type="EMBL" id="KC295538">
    <property type="protein sequence ID" value="AGC34877.1"/>
    <property type="molecule type" value="Genomic_DNA"/>
</dbReference>
<dbReference type="KEGG" id="vg:24642930"/>
<evidence type="ECO:0000313" key="2">
    <source>
        <dbReference type="Proteomes" id="UP000011158"/>
    </source>
</evidence>
<protein>
    <submittedName>
        <fullName evidence="1">Uncharacterized protein</fullName>
    </submittedName>
</protein>
<name>L7THV8_9CAUD</name>
<organism evidence="1 2">
    <name type="scientific">Escherichia phage PBECO4</name>
    <dbReference type="NCBI Taxonomy" id="1273738"/>
    <lineage>
        <taxon>Viruses</taxon>
        <taxon>Duplodnaviria</taxon>
        <taxon>Heunggongvirae</taxon>
        <taxon>Uroviricota</taxon>
        <taxon>Caudoviricetes</taxon>
        <taxon>Asteriusvirus</taxon>
        <taxon>Asteriusvirus PBECO4</taxon>
    </lineage>
</organism>